<reference evidence="2 3" key="1">
    <citation type="journal article" date="2019" name="Nat. Microbiol.">
        <title>Mediterranean grassland soil C-N compound turnover is dependent on rainfall and depth, and is mediated by genomically divergent microorganisms.</title>
        <authorList>
            <person name="Diamond S."/>
            <person name="Andeer P.F."/>
            <person name="Li Z."/>
            <person name="Crits-Christoph A."/>
            <person name="Burstein D."/>
            <person name="Anantharaman K."/>
            <person name="Lane K.R."/>
            <person name="Thomas B.C."/>
            <person name="Pan C."/>
            <person name="Northen T.R."/>
            <person name="Banfield J.F."/>
        </authorList>
    </citation>
    <scope>NUCLEOTIDE SEQUENCE [LARGE SCALE GENOMIC DNA]</scope>
    <source>
        <strain evidence="2">NP_4</strain>
    </source>
</reference>
<dbReference type="Proteomes" id="UP000319353">
    <property type="component" value="Unassembled WGS sequence"/>
</dbReference>
<dbReference type="InterPro" id="IPR010359">
    <property type="entry name" value="IrrE_HExxH"/>
</dbReference>
<evidence type="ECO:0000313" key="2">
    <source>
        <dbReference type="EMBL" id="TMJ06772.1"/>
    </source>
</evidence>
<organism evidence="2 3">
    <name type="scientific">Candidatus Segetimicrobium genomatis</name>
    <dbReference type="NCBI Taxonomy" id="2569760"/>
    <lineage>
        <taxon>Bacteria</taxon>
        <taxon>Bacillati</taxon>
        <taxon>Candidatus Sysuimicrobiota</taxon>
        <taxon>Candidatus Sysuimicrobiia</taxon>
        <taxon>Candidatus Sysuimicrobiales</taxon>
        <taxon>Candidatus Segetimicrobiaceae</taxon>
        <taxon>Candidatus Segetimicrobium</taxon>
    </lineage>
</organism>
<dbReference type="Pfam" id="PF06114">
    <property type="entry name" value="Peptidase_M78"/>
    <property type="match status" value="1"/>
</dbReference>
<evidence type="ECO:0000259" key="1">
    <source>
        <dbReference type="Pfam" id="PF06114"/>
    </source>
</evidence>
<dbReference type="PANTHER" id="PTHR43236">
    <property type="entry name" value="ANTITOXIN HIGA1"/>
    <property type="match status" value="1"/>
</dbReference>
<sequence length="316" mass="35155">MYERLQGMRDCACSGPPSSRLKLRDWGLEARFKRRQCHDPATGIWKTESYVGRYQSLVPSPQSRSWSVARVRACPVCESEMLAKFASECEAPVAWSCPECGLFQLETGGRPFTAEERAAILTIAPQVGTERHAAPAWRGHAAVQAREILETFGSDVPVDVEGLAERLGYPVSWRSLPRTTRGAVAGDADHPVLILNRDYPFRADVERRWAVAEELAHAVLGHGTLVASEDPGRTPVLLEPARQVREREAKTFAAELLMPAAKVRLVFQREQPIILRALGSEERAQAVHTVIADLAREFKVSQQAMRIRLAELDLLT</sequence>
<protein>
    <submittedName>
        <fullName evidence="2">ImmA/IrrE family metallo-endopeptidase</fullName>
    </submittedName>
</protein>
<evidence type="ECO:0000313" key="3">
    <source>
        <dbReference type="Proteomes" id="UP000319353"/>
    </source>
</evidence>
<dbReference type="PANTHER" id="PTHR43236:SF2">
    <property type="entry name" value="BLL0069 PROTEIN"/>
    <property type="match status" value="1"/>
</dbReference>
<feature type="domain" description="IrrE N-terminal-like" evidence="1">
    <location>
        <begin position="168"/>
        <end position="309"/>
    </location>
</feature>
<dbReference type="InterPro" id="IPR052345">
    <property type="entry name" value="Rad_response_metalloprotease"/>
</dbReference>
<proteinExistence type="predicted"/>
<dbReference type="EMBL" id="VBAL01000008">
    <property type="protein sequence ID" value="TMJ06772.1"/>
    <property type="molecule type" value="Genomic_DNA"/>
</dbReference>
<accession>A0A537LFQ6</accession>
<comment type="caution">
    <text evidence="2">The sequence shown here is derived from an EMBL/GenBank/DDBJ whole genome shotgun (WGS) entry which is preliminary data.</text>
</comment>
<dbReference type="Gene3D" id="1.10.10.2910">
    <property type="match status" value="1"/>
</dbReference>
<gene>
    <name evidence="2" type="ORF">E6H01_00470</name>
</gene>
<dbReference type="AlphaFoldDB" id="A0A537LFQ6"/>
<name>A0A537LFQ6_9BACT</name>